<dbReference type="Proteomes" id="UP000243255">
    <property type="component" value="Unassembled WGS sequence"/>
</dbReference>
<proteinExistence type="predicted"/>
<dbReference type="AlphaFoldDB" id="A0A1M5SF44"/>
<feature type="transmembrane region" description="Helical" evidence="1">
    <location>
        <begin position="47"/>
        <end position="67"/>
    </location>
</feature>
<accession>A0A1M5SF44</accession>
<dbReference type="Gene3D" id="1.10.1760.20">
    <property type="match status" value="1"/>
</dbReference>
<feature type="transmembrane region" description="Helical" evidence="1">
    <location>
        <begin position="124"/>
        <end position="145"/>
    </location>
</feature>
<keyword evidence="3" id="KW-1185">Reference proteome</keyword>
<dbReference type="STRING" id="1121321.SAMN04488530_14013"/>
<keyword evidence="1" id="KW-0812">Transmembrane</keyword>
<evidence type="ECO:0008006" key="4">
    <source>
        <dbReference type="Google" id="ProtNLM"/>
    </source>
</evidence>
<protein>
    <recommendedName>
        <fullName evidence="4">Rod shape-determining protein MreD</fullName>
    </recommendedName>
</protein>
<organism evidence="2 3">
    <name type="scientific">Asaccharospora irregularis DSM 2635</name>
    <dbReference type="NCBI Taxonomy" id="1121321"/>
    <lineage>
        <taxon>Bacteria</taxon>
        <taxon>Bacillati</taxon>
        <taxon>Bacillota</taxon>
        <taxon>Clostridia</taxon>
        <taxon>Peptostreptococcales</taxon>
        <taxon>Peptostreptococcaceae</taxon>
        <taxon>Asaccharospora</taxon>
    </lineage>
</organism>
<reference evidence="3" key="1">
    <citation type="submission" date="2016-11" db="EMBL/GenBank/DDBJ databases">
        <authorList>
            <person name="Varghese N."/>
            <person name="Submissions S."/>
        </authorList>
    </citation>
    <scope>NUCLEOTIDE SEQUENCE [LARGE SCALE GENOMIC DNA]</scope>
    <source>
        <strain evidence="3">DSM 2635</strain>
    </source>
</reference>
<keyword evidence="1" id="KW-1133">Transmembrane helix</keyword>
<dbReference type="EMBL" id="FQWX01000040">
    <property type="protein sequence ID" value="SHH37174.1"/>
    <property type="molecule type" value="Genomic_DNA"/>
</dbReference>
<feature type="transmembrane region" description="Helical" evidence="1">
    <location>
        <begin position="97"/>
        <end position="118"/>
    </location>
</feature>
<feature type="transmembrane region" description="Helical" evidence="1">
    <location>
        <begin position="73"/>
        <end position="90"/>
    </location>
</feature>
<sequence>MSKKVAYGGILLAVNIILLLFLNIIPTNTLLIMGLASLPISIVIMEFGPKSGVAFYIASIVLGFIVMTNKSHWVIYVFTFGVYGLIKYIIERDLPVYVEILLKLVFANIVLVFLYFILKPFLYIPVKLGLIAMFEVVFILYDYMYSSFIDYYNNKLKNKLIKIEK</sequence>
<feature type="transmembrane region" description="Helical" evidence="1">
    <location>
        <begin position="6"/>
        <end position="26"/>
    </location>
</feature>
<evidence type="ECO:0000313" key="3">
    <source>
        <dbReference type="Proteomes" id="UP000243255"/>
    </source>
</evidence>
<dbReference type="RefSeq" id="WP_073127381.1">
    <property type="nucleotide sequence ID" value="NZ_BAABCH010000079.1"/>
</dbReference>
<evidence type="ECO:0000256" key="1">
    <source>
        <dbReference type="SAM" id="Phobius"/>
    </source>
</evidence>
<evidence type="ECO:0000313" key="2">
    <source>
        <dbReference type="EMBL" id="SHH37174.1"/>
    </source>
</evidence>
<keyword evidence="1" id="KW-0472">Membrane</keyword>
<gene>
    <name evidence="2" type="ORF">SAMN04488530_14013</name>
</gene>
<dbReference type="OrthoDB" id="1708005at2"/>
<name>A0A1M5SF44_9FIRM</name>